<accession>A0AAP0ASC4</accession>
<protein>
    <submittedName>
        <fullName evidence="5">Glycerol-3-phosphate transporter 1</fullName>
    </submittedName>
</protein>
<keyword evidence="3" id="KW-1133">Transmembrane helix</keyword>
<dbReference type="GO" id="GO:0016020">
    <property type="term" value="C:membrane"/>
    <property type="evidence" value="ECO:0007669"/>
    <property type="project" value="UniProtKB-SubCell"/>
</dbReference>
<comment type="caution">
    <text evidence="5">The sequence shown here is derived from an EMBL/GenBank/DDBJ whole genome shotgun (WGS) entry which is preliminary data.</text>
</comment>
<evidence type="ECO:0000313" key="5">
    <source>
        <dbReference type="EMBL" id="KAK8913675.1"/>
    </source>
</evidence>
<evidence type="ECO:0000313" key="6">
    <source>
        <dbReference type="Proteomes" id="UP001418222"/>
    </source>
</evidence>
<comment type="subcellular location">
    <subcellularLocation>
        <location evidence="1">Membrane</location>
        <topology evidence="1">Multi-pass membrane protein</topology>
    </subcellularLocation>
</comment>
<dbReference type="AlphaFoldDB" id="A0AAP0ASC4"/>
<organism evidence="5 6">
    <name type="scientific">Platanthera zijinensis</name>
    <dbReference type="NCBI Taxonomy" id="2320716"/>
    <lineage>
        <taxon>Eukaryota</taxon>
        <taxon>Viridiplantae</taxon>
        <taxon>Streptophyta</taxon>
        <taxon>Embryophyta</taxon>
        <taxon>Tracheophyta</taxon>
        <taxon>Spermatophyta</taxon>
        <taxon>Magnoliopsida</taxon>
        <taxon>Liliopsida</taxon>
        <taxon>Asparagales</taxon>
        <taxon>Orchidaceae</taxon>
        <taxon>Orchidoideae</taxon>
        <taxon>Orchideae</taxon>
        <taxon>Orchidinae</taxon>
        <taxon>Platanthera</taxon>
    </lineage>
</organism>
<dbReference type="PANTHER" id="PTHR43184">
    <property type="entry name" value="MAJOR FACILITATOR SUPERFAMILY TRANSPORTER 16, ISOFORM B"/>
    <property type="match status" value="1"/>
</dbReference>
<keyword evidence="6" id="KW-1185">Reference proteome</keyword>
<keyword evidence="2" id="KW-0812">Transmembrane</keyword>
<dbReference type="Proteomes" id="UP001418222">
    <property type="component" value="Unassembled WGS sequence"/>
</dbReference>
<evidence type="ECO:0000256" key="1">
    <source>
        <dbReference type="ARBA" id="ARBA00004141"/>
    </source>
</evidence>
<evidence type="ECO:0000256" key="3">
    <source>
        <dbReference type="ARBA" id="ARBA00022989"/>
    </source>
</evidence>
<dbReference type="EMBL" id="JBBWWQ010000021">
    <property type="protein sequence ID" value="KAK8913675.1"/>
    <property type="molecule type" value="Genomic_DNA"/>
</dbReference>
<dbReference type="PANTHER" id="PTHR43184:SF15">
    <property type="entry name" value="GLYCEROL-3-PHOSPHATE TRANSPORTER 1-RELATED"/>
    <property type="match status" value="1"/>
</dbReference>
<keyword evidence="4" id="KW-0472">Membrane</keyword>
<evidence type="ECO:0000256" key="2">
    <source>
        <dbReference type="ARBA" id="ARBA00022692"/>
    </source>
</evidence>
<gene>
    <name evidence="5" type="ORF">KSP39_PZI023513</name>
</gene>
<proteinExistence type="predicted"/>
<sequence length="92" mass="10249">MRIETLSFRTLPTRVLVLTFISYASYHATRKTTSIVKSVLDPKTAKLGLSPWPCPHILRTHTSSWAPFNTPSGTSMLGLITPYQTLASIFIL</sequence>
<dbReference type="GO" id="GO:0055062">
    <property type="term" value="P:phosphate ion homeostasis"/>
    <property type="evidence" value="ECO:0007669"/>
    <property type="project" value="TreeGrafter"/>
</dbReference>
<reference evidence="5 6" key="1">
    <citation type="journal article" date="2022" name="Nat. Plants">
        <title>Genomes of leafy and leafless Platanthera orchids illuminate the evolution of mycoheterotrophy.</title>
        <authorList>
            <person name="Li M.H."/>
            <person name="Liu K.W."/>
            <person name="Li Z."/>
            <person name="Lu H.C."/>
            <person name="Ye Q.L."/>
            <person name="Zhang D."/>
            <person name="Wang J.Y."/>
            <person name="Li Y.F."/>
            <person name="Zhong Z.M."/>
            <person name="Liu X."/>
            <person name="Yu X."/>
            <person name="Liu D.K."/>
            <person name="Tu X.D."/>
            <person name="Liu B."/>
            <person name="Hao Y."/>
            <person name="Liao X.Y."/>
            <person name="Jiang Y.T."/>
            <person name="Sun W.H."/>
            <person name="Chen J."/>
            <person name="Chen Y.Q."/>
            <person name="Ai Y."/>
            <person name="Zhai J.W."/>
            <person name="Wu S.S."/>
            <person name="Zhou Z."/>
            <person name="Hsiao Y.Y."/>
            <person name="Wu W.L."/>
            <person name="Chen Y.Y."/>
            <person name="Lin Y.F."/>
            <person name="Hsu J.L."/>
            <person name="Li C.Y."/>
            <person name="Wang Z.W."/>
            <person name="Zhao X."/>
            <person name="Zhong W.Y."/>
            <person name="Ma X.K."/>
            <person name="Ma L."/>
            <person name="Huang J."/>
            <person name="Chen G.Z."/>
            <person name="Huang M.Z."/>
            <person name="Huang L."/>
            <person name="Peng D.H."/>
            <person name="Luo Y.B."/>
            <person name="Zou S.Q."/>
            <person name="Chen S.P."/>
            <person name="Lan S."/>
            <person name="Tsai W.C."/>
            <person name="Van de Peer Y."/>
            <person name="Liu Z.J."/>
        </authorList>
    </citation>
    <scope>NUCLEOTIDE SEQUENCE [LARGE SCALE GENOMIC DNA]</scope>
    <source>
        <strain evidence="5">Lor287</strain>
    </source>
</reference>
<name>A0AAP0ASC4_9ASPA</name>
<evidence type="ECO:0000256" key="4">
    <source>
        <dbReference type="ARBA" id="ARBA00023136"/>
    </source>
</evidence>